<protein>
    <submittedName>
        <fullName evidence="1">Uncharacterized protein</fullName>
    </submittedName>
</protein>
<sequence length="91" mass="11080">MEKTMLKTTERYPNLQTVLMVEKFIEKNSGEYKKTELFNKLPKKMMWNTFQTIMSYLESINKIIIEKDKKVVYIWNPDLYNKIKNRPDIQI</sequence>
<comment type="caution">
    <text evidence="1">The sequence shown here is derived from an EMBL/GenBank/DDBJ whole genome shotgun (WGS) entry which is preliminary data.</text>
</comment>
<evidence type="ECO:0000313" key="1">
    <source>
        <dbReference type="EMBL" id="GAH49909.1"/>
    </source>
</evidence>
<dbReference type="AlphaFoldDB" id="X1H7T6"/>
<dbReference type="EMBL" id="BARU01021839">
    <property type="protein sequence ID" value="GAH49909.1"/>
    <property type="molecule type" value="Genomic_DNA"/>
</dbReference>
<accession>X1H7T6</accession>
<name>X1H7T6_9ZZZZ</name>
<proteinExistence type="predicted"/>
<reference evidence="1" key="1">
    <citation type="journal article" date="2014" name="Front. Microbiol.">
        <title>High frequency of phylogenetically diverse reductive dehalogenase-homologous genes in deep subseafloor sedimentary metagenomes.</title>
        <authorList>
            <person name="Kawai M."/>
            <person name="Futagami T."/>
            <person name="Toyoda A."/>
            <person name="Takaki Y."/>
            <person name="Nishi S."/>
            <person name="Hori S."/>
            <person name="Arai W."/>
            <person name="Tsubouchi T."/>
            <person name="Morono Y."/>
            <person name="Uchiyama I."/>
            <person name="Ito T."/>
            <person name="Fujiyama A."/>
            <person name="Inagaki F."/>
            <person name="Takami H."/>
        </authorList>
    </citation>
    <scope>NUCLEOTIDE SEQUENCE</scope>
    <source>
        <strain evidence="1">Expedition CK06-06</strain>
    </source>
</reference>
<gene>
    <name evidence="1" type="ORF">S03H2_35671</name>
</gene>
<organism evidence="1">
    <name type="scientific">marine sediment metagenome</name>
    <dbReference type="NCBI Taxonomy" id="412755"/>
    <lineage>
        <taxon>unclassified sequences</taxon>
        <taxon>metagenomes</taxon>
        <taxon>ecological metagenomes</taxon>
    </lineage>
</organism>